<dbReference type="CDD" id="cd03801">
    <property type="entry name" value="GT4_PimA-like"/>
    <property type="match status" value="1"/>
</dbReference>
<dbReference type="Pfam" id="PF00534">
    <property type="entry name" value="Glycos_transf_1"/>
    <property type="match status" value="1"/>
</dbReference>
<reference evidence="4" key="2">
    <citation type="submission" date="2020-09" db="EMBL/GenBank/DDBJ databases">
        <authorList>
            <person name="Sun Q."/>
            <person name="Zhou Y."/>
        </authorList>
    </citation>
    <scope>NUCLEOTIDE SEQUENCE</scope>
    <source>
        <strain evidence="4">CGMCC 1.12160</strain>
    </source>
</reference>
<dbReference type="AlphaFoldDB" id="A0A917BUL7"/>
<dbReference type="Proteomes" id="UP000605670">
    <property type="component" value="Unassembled WGS sequence"/>
</dbReference>
<evidence type="ECO:0000259" key="3">
    <source>
        <dbReference type="Pfam" id="PF00534"/>
    </source>
</evidence>
<gene>
    <name evidence="4" type="ORF">GCM10011366_26560</name>
</gene>
<dbReference type="GO" id="GO:0016758">
    <property type="term" value="F:hexosyltransferase activity"/>
    <property type="evidence" value="ECO:0007669"/>
    <property type="project" value="TreeGrafter"/>
</dbReference>
<dbReference type="InterPro" id="IPR001296">
    <property type="entry name" value="Glyco_trans_1"/>
</dbReference>
<dbReference type="RefSeq" id="WP_188431536.1">
    <property type="nucleotide sequence ID" value="NZ_BAABKH010000014.1"/>
</dbReference>
<evidence type="ECO:0000256" key="1">
    <source>
        <dbReference type="ARBA" id="ARBA00021292"/>
    </source>
</evidence>
<keyword evidence="5" id="KW-1185">Reference proteome</keyword>
<proteinExistence type="predicted"/>
<evidence type="ECO:0000313" key="5">
    <source>
        <dbReference type="Proteomes" id="UP000605670"/>
    </source>
</evidence>
<evidence type="ECO:0000313" key="4">
    <source>
        <dbReference type="EMBL" id="GGF57396.1"/>
    </source>
</evidence>
<evidence type="ECO:0000256" key="2">
    <source>
        <dbReference type="ARBA" id="ARBA00022679"/>
    </source>
</evidence>
<feature type="domain" description="Glycosyl transferase family 1" evidence="3">
    <location>
        <begin position="164"/>
        <end position="322"/>
    </location>
</feature>
<keyword evidence="2 4" id="KW-0808">Transferase</keyword>
<dbReference type="Gene3D" id="3.40.50.2000">
    <property type="entry name" value="Glycogen Phosphorylase B"/>
    <property type="match status" value="1"/>
</dbReference>
<comment type="caution">
    <text evidence="4">The sequence shown here is derived from an EMBL/GenBank/DDBJ whole genome shotgun (WGS) entry which is preliminary data.</text>
</comment>
<dbReference type="EMBL" id="BMEM01000004">
    <property type="protein sequence ID" value="GGF57396.1"/>
    <property type="molecule type" value="Genomic_DNA"/>
</dbReference>
<dbReference type="SUPFAM" id="SSF53756">
    <property type="entry name" value="UDP-Glycosyltransferase/glycogen phosphorylase"/>
    <property type="match status" value="1"/>
</dbReference>
<protein>
    <recommendedName>
        <fullName evidence="1">D-inositol 3-phosphate glycosyltransferase</fullName>
    </recommendedName>
</protein>
<accession>A0A917BUL7</accession>
<dbReference type="PANTHER" id="PTHR45947">
    <property type="entry name" value="SULFOQUINOVOSYL TRANSFERASE SQD2"/>
    <property type="match status" value="1"/>
</dbReference>
<reference evidence="4" key="1">
    <citation type="journal article" date="2014" name="Int. J. Syst. Evol. Microbiol.">
        <title>Complete genome sequence of Corynebacterium casei LMG S-19264T (=DSM 44701T), isolated from a smear-ripened cheese.</title>
        <authorList>
            <consortium name="US DOE Joint Genome Institute (JGI-PGF)"/>
            <person name="Walter F."/>
            <person name="Albersmeier A."/>
            <person name="Kalinowski J."/>
            <person name="Ruckert C."/>
        </authorList>
    </citation>
    <scope>NUCLEOTIDE SEQUENCE</scope>
    <source>
        <strain evidence="4">CGMCC 1.12160</strain>
    </source>
</reference>
<name>A0A917BUL7_9MICO</name>
<sequence length="351" mass="36295">MPDRPPTAPSGGDRYDAALASALAGHGVRVRTVRAAGGWPWPDGDALRALGEVLVVGGRQEVVLVDGLVGCAAPDELQACAWVRPTAVLLHSRLSVGAGETGERAALLDEAEARALGAVGLVVVPSGRAAAEVGERYRIAGGRVLVAPPGVDPAPVSAGSQGIPQLLTLAAVTPLKNHGLLLEALAGMRDLPWRAVLAGPQPDAAHLRRLRARAAALGLEERVSWPGAVVGEVRDRVWAATDLLVHPSRSETYGLVVTEAHARGIPTVVGRGTGAEEALGAPDRAGGPPGAAVDVGGPEEMVRVLRRWLTDGEVRRGWRAAALARRGELPGWDVTAGTVTEALEQLAGVRR</sequence>
<organism evidence="4 5">
    <name type="scientific">Ornithinimicrobium tianjinense</name>
    <dbReference type="NCBI Taxonomy" id="1195761"/>
    <lineage>
        <taxon>Bacteria</taxon>
        <taxon>Bacillati</taxon>
        <taxon>Actinomycetota</taxon>
        <taxon>Actinomycetes</taxon>
        <taxon>Micrococcales</taxon>
        <taxon>Ornithinimicrobiaceae</taxon>
        <taxon>Ornithinimicrobium</taxon>
    </lineage>
</organism>
<dbReference type="PANTHER" id="PTHR45947:SF3">
    <property type="entry name" value="SULFOQUINOVOSYL TRANSFERASE SQD2"/>
    <property type="match status" value="1"/>
</dbReference>
<dbReference type="InterPro" id="IPR050194">
    <property type="entry name" value="Glycosyltransferase_grp1"/>
</dbReference>